<organism evidence="4 5">
    <name type="scientific">Thiopseudomonas denitrificans</name>
    <dbReference type="NCBI Taxonomy" id="1501432"/>
    <lineage>
        <taxon>Bacteria</taxon>
        <taxon>Pseudomonadati</taxon>
        <taxon>Pseudomonadota</taxon>
        <taxon>Gammaproteobacteria</taxon>
        <taxon>Pseudomonadales</taxon>
        <taxon>Pseudomonadaceae</taxon>
        <taxon>Thiopseudomonas</taxon>
    </lineage>
</organism>
<evidence type="ECO:0008006" key="6">
    <source>
        <dbReference type="Google" id="ProtNLM"/>
    </source>
</evidence>
<dbReference type="Pfam" id="PF00756">
    <property type="entry name" value="Esterase"/>
    <property type="match status" value="1"/>
</dbReference>
<dbReference type="InterPro" id="IPR029058">
    <property type="entry name" value="AB_hydrolase_fold"/>
</dbReference>
<comment type="caution">
    <text evidence="4">The sequence shown here is derived from an EMBL/GenBank/DDBJ whole genome shotgun (WGS) entry which is preliminary data.</text>
</comment>
<gene>
    <name evidence="4" type="ORF">DFQ45_11253</name>
</gene>
<keyword evidence="5" id="KW-1185">Reference proteome</keyword>
<accession>A0A4R6TTR8</accession>
<evidence type="ECO:0000256" key="3">
    <source>
        <dbReference type="SAM" id="SignalP"/>
    </source>
</evidence>
<dbReference type="InterPro" id="IPR052558">
    <property type="entry name" value="Siderophore_Hydrolase_D"/>
</dbReference>
<dbReference type="EMBL" id="SNYK01000012">
    <property type="protein sequence ID" value="TDQ36506.1"/>
    <property type="molecule type" value="Genomic_DNA"/>
</dbReference>
<proteinExistence type="inferred from homology"/>
<evidence type="ECO:0000313" key="4">
    <source>
        <dbReference type="EMBL" id="TDQ36506.1"/>
    </source>
</evidence>
<name>A0A4R6TTR8_9GAMM</name>
<sequence>MTKIKALWLVLMAGLSCSVQAAPDLTRKVEHSWDKQDSSLYQFEQHALSSADGQRHYRITLARPKAAMPERGYPVLYVLDGNAALAALDDSVLAGMAGGDWPAVVAIGYDTDLYFDSPARSFDYTFTPLQSPADGRAYGGAEPFWRLIEDRVKPLVQSRVQLDLARQTLWGHSFGGLFVLHVLFNHPDSYQGYVAADPSLWWQGGLALEHEKLAAQRLEHATAMVVIQRSQSRRSTDTLPEDATRQLALRLSARPGLTVEYHEYFSHSHGSLLAASLPEALRVAQQAGIAADNSR</sequence>
<evidence type="ECO:0000256" key="1">
    <source>
        <dbReference type="ARBA" id="ARBA00005622"/>
    </source>
</evidence>
<dbReference type="PROSITE" id="PS51257">
    <property type="entry name" value="PROKAR_LIPOPROTEIN"/>
    <property type="match status" value="1"/>
</dbReference>
<protein>
    <recommendedName>
        <fullName evidence="6">Esterase</fullName>
    </recommendedName>
</protein>
<evidence type="ECO:0000256" key="2">
    <source>
        <dbReference type="ARBA" id="ARBA00022801"/>
    </source>
</evidence>
<keyword evidence="2" id="KW-0378">Hydrolase</keyword>
<keyword evidence="3" id="KW-0732">Signal</keyword>
<dbReference type="SUPFAM" id="SSF53474">
    <property type="entry name" value="alpha/beta-Hydrolases"/>
    <property type="match status" value="1"/>
</dbReference>
<comment type="similarity">
    <text evidence="1">Belongs to the esterase D family.</text>
</comment>
<dbReference type="Gene3D" id="3.40.50.1820">
    <property type="entry name" value="alpha/beta hydrolase"/>
    <property type="match status" value="1"/>
</dbReference>
<evidence type="ECO:0000313" key="5">
    <source>
        <dbReference type="Proteomes" id="UP000294575"/>
    </source>
</evidence>
<reference evidence="4 5" key="1">
    <citation type="submission" date="2019-03" db="EMBL/GenBank/DDBJ databases">
        <title>Genomic Encyclopedia of Type Strains, Phase IV (KMG-IV): sequencing the most valuable type-strain genomes for metagenomic binning, comparative biology and taxonomic classification.</title>
        <authorList>
            <person name="Goeker M."/>
        </authorList>
    </citation>
    <scope>NUCLEOTIDE SEQUENCE [LARGE SCALE GENOMIC DNA]</scope>
    <source>
        <strain evidence="4 5">DSM 28679</strain>
    </source>
</reference>
<dbReference type="RefSeq" id="WP_101496048.1">
    <property type="nucleotide sequence ID" value="NZ_LNJZ01000003.1"/>
</dbReference>
<feature type="signal peptide" evidence="3">
    <location>
        <begin position="1"/>
        <end position="21"/>
    </location>
</feature>
<dbReference type="PANTHER" id="PTHR40841">
    <property type="entry name" value="SIDEROPHORE TRIACETYLFUSARININE C ESTERASE"/>
    <property type="match status" value="1"/>
</dbReference>
<feature type="chain" id="PRO_5020964995" description="Esterase" evidence="3">
    <location>
        <begin position="22"/>
        <end position="295"/>
    </location>
</feature>
<dbReference type="GO" id="GO:0016788">
    <property type="term" value="F:hydrolase activity, acting on ester bonds"/>
    <property type="evidence" value="ECO:0007669"/>
    <property type="project" value="TreeGrafter"/>
</dbReference>
<dbReference type="OrthoDB" id="9784036at2"/>
<dbReference type="Proteomes" id="UP000294575">
    <property type="component" value="Unassembled WGS sequence"/>
</dbReference>
<dbReference type="InterPro" id="IPR000801">
    <property type="entry name" value="Esterase-like"/>
</dbReference>
<dbReference type="AlphaFoldDB" id="A0A4R6TTR8"/>
<dbReference type="PANTHER" id="PTHR40841:SF2">
    <property type="entry name" value="SIDEROPHORE-DEGRADING ESTERASE (EUROFUNG)"/>
    <property type="match status" value="1"/>
</dbReference>